<comment type="caution">
    <text evidence="3">The sequence shown here is derived from an EMBL/GenBank/DDBJ whole genome shotgun (WGS) entry which is preliminary data.</text>
</comment>
<evidence type="ECO:0000313" key="4">
    <source>
        <dbReference type="Proteomes" id="UP000249746"/>
    </source>
</evidence>
<dbReference type="AlphaFoldDB" id="A0A2W6MUQ3"/>
<reference evidence="3 4" key="1">
    <citation type="submission" date="2017-03" db="EMBL/GenBank/DDBJ databases">
        <title>Genomic and clinical evidence uncovers the enterohepatic species Helicobacter valdiviensis as a potential human intestinal pathogen.</title>
        <authorList>
            <person name="Fresia P."/>
            <person name="Jara R."/>
            <person name="Sierra R."/>
            <person name="Ferres I."/>
            <person name="Greif G."/>
            <person name="Iraola G."/>
            <person name="Collado L."/>
        </authorList>
    </citation>
    <scope>NUCLEOTIDE SEQUENCE [LARGE SCALE GENOMIC DNA]</scope>
    <source>
        <strain evidence="3 4">WBE14</strain>
    </source>
</reference>
<evidence type="ECO:0000256" key="2">
    <source>
        <dbReference type="SAM" id="Phobius"/>
    </source>
</evidence>
<keyword evidence="2" id="KW-0812">Transmembrane</keyword>
<dbReference type="Proteomes" id="UP000249746">
    <property type="component" value="Unassembled WGS sequence"/>
</dbReference>
<gene>
    <name evidence="3" type="ORF">B6S12_04825</name>
</gene>
<feature type="transmembrane region" description="Helical" evidence="2">
    <location>
        <begin position="197"/>
        <end position="218"/>
    </location>
</feature>
<name>A0A2W6MUQ3_9HELI</name>
<organism evidence="3 4">
    <name type="scientific">Helicobacter valdiviensis</name>
    <dbReference type="NCBI Taxonomy" id="1458358"/>
    <lineage>
        <taxon>Bacteria</taxon>
        <taxon>Pseudomonadati</taxon>
        <taxon>Campylobacterota</taxon>
        <taxon>Epsilonproteobacteria</taxon>
        <taxon>Campylobacterales</taxon>
        <taxon>Helicobacteraceae</taxon>
        <taxon>Helicobacter</taxon>
    </lineage>
</organism>
<proteinExistence type="predicted"/>
<dbReference type="EMBL" id="NBIU01000010">
    <property type="protein sequence ID" value="PZT48255.1"/>
    <property type="molecule type" value="Genomic_DNA"/>
</dbReference>
<feature type="coiled-coil region" evidence="1">
    <location>
        <begin position="219"/>
        <end position="267"/>
    </location>
</feature>
<dbReference type="OrthoDB" id="5320664at2"/>
<keyword evidence="2" id="KW-0472">Membrane</keyword>
<keyword evidence="2" id="KW-1133">Transmembrane helix</keyword>
<accession>A0A2W6MUQ3</accession>
<evidence type="ECO:0000256" key="1">
    <source>
        <dbReference type="SAM" id="Coils"/>
    </source>
</evidence>
<keyword evidence="4" id="KW-1185">Reference proteome</keyword>
<protein>
    <submittedName>
        <fullName evidence="3">Uncharacterized protein</fullName>
    </submittedName>
</protein>
<dbReference type="RefSeq" id="WP_111229685.1">
    <property type="nucleotide sequence ID" value="NZ_NBIU01000010.1"/>
</dbReference>
<sequence length="352" mass="42371">MVSYFPLSEIVFYSLELEVKQENLQDLLEEKICLILGLDRECEYFLSYCYVNQKYHCILINKDKLKNFNQKSSFLTSPIFVLQALYAKEGLCGFILQDLKDLAFVWIENAKIIFYELLKQEEICDFIKMQNKDFKLYYFSCNIEENEKILEFKKELQKEITLIENCFKKEELEKKNVPNFIPKKDTINLFKNLSFRYLSIFCISFLLFLIYPLYLWFLGMTLEDKNQKIRQNLEELNLQLKLKNEKKSKEEKELLRAKEELQNLEKIYLQNKNYLSLINPQKKYFLPIFAEINTLLLQNNLKIVYLFYEDGQFYLLLFGGDFYSLFPQIEKYVKVLSFSDLNPYYSLQLEAK</sequence>
<keyword evidence="1" id="KW-0175">Coiled coil</keyword>
<evidence type="ECO:0000313" key="3">
    <source>
        <dbReference type="EMBL" id="PZT48255.1"/>
    </source>
</evidence>